<protein>
    <submittedName>
        <fullName evidence="1">Uncharacterized protein</fullName>
    </submittedName>
</protein>
<name>A0A2N3LDW1_9BACI</name>
<gene>
    <name evidence="1" type="ORF">CWO92_22770</name>
</gene>
<sequence>MKFADTFLTLFLRMKRYYLIKICFSGFVSDNVQFINIETLETQRRKKLGQRVAYYFLKDCLENVRIPYWD</sequence>
<dbReference type="Proteomes" id="UP000233440">
    <property type="component" value="Unassembled WGS sequence"/>
</dbReference>
<evidence type="ECO:0000313" key="2">
    <source>
        <dbReference type="Proteomes" id="UP000233440"/>
    </source>
</evidence>
<dbReference type="EMBL" id="PIQO01000029">
    <property type="protein sequence ID" value="PKR82727.1"/>
    <property type="molecule type" value="Genomic_DNA"/>
</dbReference>
<accession>A0A2N3LDW1</accession>
<organism evidence="1 2">
    <name type="scientific">Heyndrickxia camelliae</name>
    <dbReference type="NCBI Taxonomy" id="1707093"/>
    <lineage>
        <taxon>Bacteria</taxon>
        <taxon>Bacillati</taxon>
        <taxon>Bacillota</taxon>
        <taxon>Bacilli</taxon>
        <taxon>Bacillales</taxon>
        <taxon>Bacillaceae</taxon>
        <taxon>Heyndrickxia</taxon>
    </lineage>
</organism>
<dbReference type="InterPro" id="IPR027365">
    <property type="entry name" value="GNAT_acetyltra_YdfB-like"/>
</dbReference>
<dbReference type="Pfam" id="PF12746">
    <property type="entry name" value="GNAT_acetyltran"/>
    <property type="match status" value="1"/>
</dbReference>
<proteinExistence type="predicted"/>
<comment type="caution">
    <text evidence="1">The sequence shown here is derived from an EMBL/GenBank/DDBJ whole genome shotgun (WGS) entry which is preliminary data.</text>
</comment>
<evidence type="ECO:0000313" key="1">
    <source>
        <dbReference type="EMBL" id="PKR82727.1"/>
    </source>
</evidence>
<dbReference type="Gene3D" id="3.40.630.30">
    <property type="match status" value="1"/>
</dbReference>
<dbReference type="AlphaFoldDB" id="A0A2N3LDW1"/>
<reference evidence="1 2" key="1">
    <citation type="submission" date="2017-11" db="EMBL/GenBank/DDBJ databases">
        <title>Bacillus camelliae sp. nov., isolated from pu'er tea.</title>
        <authorList>
            <person name="Niu L."/>
        </authorList>
    </citation>
    <scope>NUCLEOTIDE SEQUENCE [LARGE SCALE GENOMIC DNA]</scope>
    <source>
        <strain evidence="1 2">7578-1</strain>
    </source>
</reference>
<keyword evidence="2" id="KW-1185">Reference proteome</keyword>